<proteinExistence type="inferred from homology"/>
<comment type="cofactor">
    <cofactor evidence="1 3">
        <name>pyridoxal 5'-phosphate</name>
        <dbReference type="ChEBI" id="CHEBI:597326"/>
    </cofactor>
</comment>
<organism evidence="4 5">
    <name type="scientific">Scleroderma citrinum Foug A</name>
    <dbReference type="NCBI Taxonomy" id="1036808"/>
    <lineage>
        <taxon>Eukaryota</taxon>
        <taxon>Fungi</taxon>
        <taxon>Dikarya</taxon>
        <taxon>Basidiomycota</taxon>
        <taxon>Agaricomycotina</taxon>
        <taxon>Agaricomycetes</taxon>
        <taxon>Agaricomycetidae</taxon>
        <taxon>Boletales</taxon>
        <taxon>Sclerodermatineae</taxon>
        <taxon>Sclerodermataceae</taxon>
        <taxon>Scleroderma</taxon>
    </lineage>
</organism>
<comment type="similarity">
    <text evidence="3">Belongs to the trans-sulfuration enzymes family.</text>
</comment>
<dbReference type="PANTHER" id="PTHR42699">
    <property type="match status" value="1"/>
</dbReference>
<reference evidence="4 5" key="1">
    <citation type="submission" date="2014-04" db="EMBL/GenBank/DDBJ databases">
        <authorList>
            <consortium name="DOE Joint Genome Institute"/>
            <person name="Kuo A."/>
            <person name="Kohler A."/>
            <person name="Nagy L.G."/>
            <person name="Floudas D."/>
            <person name="Copeland A."/>
            <person name="Barry K.W."/>
            <person name="Cichocki N."/>
            <person name="Veneault-Fourrey C."/>
            <person name="LaButti K."/>
            <person name="Lindquist E.A."/>
            <person name="Lipzen A."/>
            <person name="Lundell T."/>
            <person name="Morin E."/>
            <person name="Murat C."/>
            <person name="Sun H."/>
            <person name="Tunlid A."/>
            <person name="Henrissat B."/>
            <person name="Grigoriev I.V."/>
            <person name="Hibbett D.S."/>
            <person name="Martin F."/>
            <person name="Nordberg H.P."/>
            <person name="Cantor M.N."/>
            <person name="Hua S.X."/>
        </authorList>
    </citation>
    <scope>NUCLEOTIDE SEQUENCE [LARGE SCALE GENOMIC DNA]</scope>
    <source>
        <strain evidence="4 5">Foug A</strain>
    </source>
</reference>
<dbReference type="InterPro" id="IPR051750">
    <property type="entry name" value="Trans-sulfuration_enzymes"/>
</dbReference>
<sequence>MGALGKGTQGLSHTSTQHTILSSLSTWQETIEYSNDQTFRDAMKTGHPRFLLHRSVQKLAEICREKFGFDGERCLLLPTQRTAEDGKKFIHALALRFGKPSEVRVVHFRIGPHGDATSSPETDQPVQPGLYSPATAEIYIIFFRAATNNVARQFWQNCGLGISSRYAEHCLSLLGVPGFPYLDKSESLHTCGNPLPGVNGSAFGSQGESDLGSSTGSDAKVALRQRIASLFVRDESSIALSNISEDDVFLFPSGMSAMWNAHQLLMAARPLEKSVIFGFSYLDTLKVIERSGPGAVFYGHGRESDIDNLDNMLARRQAENPSSPPILALYTECPSNPRLHTVNMPRLRALADKYNFVIVIDETVGTFTNVDVLPYADIVITSLSKFISGHADVLGGSLVINPRMPYYSQLKSHLQSRYEDTYFDPDAIVMERNSRDFLERMRIANSNAEYLCDFLRARSMEGGAPSEGIRGHAIKQVYYPKFVSRDNYEICRRRRPTGDPDTAPGGYGALFSLTFTSMRASEAFFDALKVTKGPGVGMMFTSSCPYTILCHSLQLEWAAQYWVDATLVRVSVGTENREVLRKAIETALKAAEI</sequence>
<keyword evidence="2 3" id="KW-0663">Pyridoxal phosphate</keyword>
<dbReference type="InterPro" id="IPR015424">
    <property type="entry name" value="PyrdxlP-dep_Trfase"/>
</dbReference>
<dbReference type="HOGENOM" id="CLU_011302_1_0_1"/>
<dbReference type="FunCoup" id="A0A0C3DYL8">
    <property type="interactions" value="126"/>
</dbReference>
<dbReference type="Pfam" id="PF01053">
    <property type="entry name" value="Cys_Met_Meta_PP"/>
    <property type="match status" value="1"/>
</dbReference>
<keyword evidence="5" id="KW-1185">Reference proteome</keyword>
<reference evidence="5" key="2">
    <citation type="submission" date="2015-01" db="EMBL/GenBank/DDBJ databases">
        <title>Evolutionary Origins and Diversification of the Mycorrhizal Mutualists.</title>
        <authorList>
            <consortium name="DOE Joint Genome Institute"/>
            <consortium name="Mycorrhizal Genomics Consortium"/>
            <person name="Kohler A."/>
            <person name="Kuo A."/>
            <person name="Nagy L.G."/>
            <person name="Floudas D."/>
            <person name="Copeland A."/>
            <person name="Barry K.W."/>
            <person name="Cichocki N."/>
            <person name="Veneault-Fourrey C."/>
            <person name="LaButti K."/>
            <person name="Lindquist E.A."/>
            <person name="Lipzen A."/>
            <person name="Lundell T."/>
            <person name="Morin E."/>
            <person name="Murat C."/>
            <person name="Riley R."/>
            <person name="Ohm R."/>
            <person name="Sun H."/>
            <person name="Tunlid A."/>
            <person name="Henrissat B."/>
            <person name="Grigoriev I.V."/>
            <person name="Hibbett D.S."/>
            <person name="Martin F."/>
        </authorList>
    </citation>
    <scope>NUCLEOTIDE SEQUENCE [LARGE SCALE GENOMIC DNA]</scope>
    <source>
        <strain evidence="5">Foug A</strain>
    </source>
</reference>
<dbReference type="InterPro" id="IPR000277">
    <property type="entry name" value="Cys/Met-Metab_PyrdxlP-dep_enz"/>
</dbReference>
<dbReference type="Gene3D" id="3.90.1150.10">
    <property type="entry name" value="Aspartate Aminotransferase, domain 1"/>
    <property type="match status" value="1"/>
</dbReference>
<gene>
    <name evidence="4" type="ORF">SCLCIDRAFT_1212044</name>
</gene>
<dbReference type="GO" id="GO:0019346">
    <property type="term" value="P:transsulfuration"/>
    <property type="evidence" value="ECO:0007669"/>
    <property type="project" value="InterPro"/>
</dbReference>
<dbReference type="InterPro" id="IPR015422">
    <property type="entry name" value="PyrdxlP-dep_Trfase_small"/>
</dbReference>
<protein>
    <recommendedName>
        <fullName evidence="6">Cystathionine gamma-synthase</fullName>
    </recommendedName>
</protein>
<dbReference type="InParanoid" id="A0A0C3DYL8"/>
<dbReference type="SUPFAM" id="SSF53383">
    <property type="entry name" value="PLP-dependent transferases"/>
    <property type="match status" value="1"/>
</dbReference>
<dbReference type="Gene3D" id="3.40.640.10">
    <property type="entry name" value="Type I PLP-dependent aspartate aminotransferase-like (Major domain)"/>
    <property type="match status" value="1"/>
</dbReference>
<evidence type="ECO:0000256" key="3">
    <source>
        <dbReference type="RuleBase" id="RU362118"/>
    </source>
</evidence>
<dbReference type="GO" id="GO:0030170">
    <property type="term" value="F:pyridoxal phosphate binding"/>
    <property type="evidence" value="ECO:0007669"/>
    <property type="project" value="InterPro"/>
</dbReference>
<evidence type="ECO:0000313" key="5">
    <source>
        <dbReference type="Proteomes" id="UP000053989"/>
    </source>
</evidence>
<dbReference type="Proteomes" id="UP000053989">
    <property type="component" value="Unassembled WGS sequence"/>
</dbReference>
<evidence type="ECO:0000313" key="4">
    <source>
        <dbReference type="EMBL" id="KIM65625.1"/>
    </source>
</evidence>
<dbReference type="EMBL" id="KN822021">
    <property type="protein sequence ID" value="KIM65625.1"/>
    <property type="molecule type" value="Genomic_DNA"/>
</dbReference>
<evidence type="ECO:0000256" key="1">
    <source>
        <dbReference type="ARBA" id="ARBA00001933"/>
    </source>
</evidence>
<dbReference type="AlphaFoldDB" id="A0A0C3DYL8"/>
<dbReference type="STRING" id="1036808.A0A0C3DYL8"/>
<evidence type="ECO:0008006" key="6">
    <source>
        <dbReference type="Google" id="ProtNLM"/>
    </source>
</evidence>
<dbReference type="PANTHER" id="PTHR42699:SF1">
    <property type="entry name" value="CYSTATHIONINE GAMMA-SYNTHASE-RELATED"/>
    <property type="match status" value="1"/>
</dbReference>
<accession>A0A0C3DYL8</accession>
<evidence type="ECO:0000256" key="2">
    <source>
        <dbReference type="ARBA" id="ARBA00022898"/>
    </source>
</evidence>
<name>A0A0C3DYL8_9AGAM</name>
<dbReference type="InterPro" id="IPR015421">
    <property type="entry name" value="PyrdxlP-dep_Trfase_major"/>
</dbReference>
<dbReference type="OrthoDB" id="10047078at2759"/>
<dbReference type="GO" id="GO:0003962">
    <property type="term" value="F:cystathionine gamma-synthase activity"/>
    <property type="evidence" value="ECO:0007669"/>
    <property type="project" value="TreeGrafter"/>
</dbReference>